<feature type="transmembrane region" description="Helical" evidence="5">
    <location>
        <begin position="295"/>
        <end position="318"/>
    </location>
</feature>
<feature type="transmembrane region" description="Helical" evidence="5">
    <location>
        <begin position="100"/>
        <end position="126"/>
    </location>
</feature>
<dbReference type="PANTHER" id="PTHR46641:SF25">
    <property type="entry name" value="CNMAMIDE RECEPTOR-RELATED"/>
    <property type="match status" value="1"/>
</dbReference>
<dbReference type="InterPro" id="IPR052954">
    <property type="entry name" value="GPCR-Ligand_Int"/>
</dbReference>
<evidence type="ECO:0000256" key="2">
    <source>
        <dbReference type="ARBA" id="ARBA00022692"/>
    </source>
</evidence>
<dbReference type="Gene3D" id="1.20.1070.10">
    <property type="entry name" value="Rhodopsin 7-helix transmembrane proteins"/>
    <property type="match status" value="1"/>
</dbReference>
<comment type="caution">
    <text evidence="7">The sequence shown here is derived from an EMBL/GenBank/DDBJ whole genome shotgun (WGS) entry which is preliminary data.</text>
</comment>
<dbReference type="PANTHER" id="PTHR46641">
    <property type="entry name" value="FMRFAMIDE RECEPTOR-RELATED"/>
    <property type="match status" value="1"/>
</dbReference>
<feature type="transmembrane region" description="Helical" evidence="5">
    <location>
        <begin position="147"/>
        <end position="166"/>
    </location>
</feature>
<evidence type="ECO:0000256" key="3">
    <source>
        <dbReference type="ARBA" id="ARBA00022989"/>
    </source>
</evidence>
<evidence type="ECO:0000313" key="7">
    <source>
        <dbReference type="EMBL" id="KAK5648802.1"/>
    </source>
</evidence>
<evidence type="ECO:0000256" key="5">
    <source>
        <dbReference type="SAM" id="Phobius"/>
    </source>
</evidence>
<gene>
    <name evidence="7" type="ORF">RI129_003694</name>
</gene>
<keyword evidence="3 5" id="KW-1133">Transmembrane helix</keyword>
<keyword evidence="2 5" id="KW-0812">Transmembrane</keyword>
<dbReference type="GO" id="GO:0016020">
    <property type="term" value="C:membrane"/>
    <property type="evidence" value="ECO:0007669"/>
    <property type="project" value="UniProtKB-SubCell"/>
</dbReference>
<dbReference type="SUPFAM" id="SSF81321">
    <property type="entry name" value="Family A G protein-coupled receptor-like"/>
    <property type="match status" value="1"/>
</dbReference>
<feature type="transmembrane region" description="Helical" evidence="5">
    <location>
        <begin position="25"/>
        <end position="50"/>
    </location>
</feature>
<evidence type="ECO:0000256" key="1">
    <source>
        <dbReference type="ARBA" id="ARBA00004370"/>
    </source>
</evidence>
<evidence type="ECO:0000259" key="6">
    <source>
        <dbReference type="PROSITE" id="PS50262"/>
    </source>
</evidence>
<keyword evidence="8" id="KW-1185">Reference proteome</keyword>
<dbReference type="CDD" id="cd14978">
    <property type="entry name" value="7tmA_FMRFamide_R-like"/>
    <property type="match status" value="1"/>
</dbReference>
<comment type="subcellular location">
    <subcellularLocation>
        <location evidence="1">Membrane</location>
    </subcellularLocation>
</comment>
<keyword evidence="4 5" id="KW-0472">Membrane</keyword>
<sequence>MERIPRKVTYIDNENVPTCMPQFGMFVYSTLTPTICLFGIAGNLICLIVLTKMQTRCSFYVYLSVIATVDFLACIVIFASGLSRGMLSENSEWEMFDALVFFPIGGFMNCISASATLLVTVDRLIYLKNPTQTCKPKFCKRGMAGRIMFFVVCGSGVYILPYFFLFRLNEKGELKKTPFYGSIYFTIHNWLDIYLFAVVPVIALSIGNTMLLLSIRNACKTLEDSKTKIGNGKMRTIVVSIIPSDQTKITITLLAIVFFYLIGEVPTHLTRRITSANILFGGDEKKAEESVMLEYFRIITTLLNALHLAMKFTLYAYFCPPFYKALKKSMSFKKHLKVKTAAVKLYLIDAHFLATVRKCAKVKHDLGKTKILGSFIGKSEALKVQNVLC</sequence>
<dbReference type="AlphaFoldDB" id="A0AAN7ZNB1"/>
<evidence type="ECO:0000313" key="8">
    <source>
        <dbReference type="Proteomes" id="UP001329430"/>
    </source>
</evidence>
<feature type="domain" description="G-protein coupled receptors family 1 profile" evidence="6">
    <location>
        <begin position="42"/>
        <end position="315"/>
    </location>
</feature>
<evidence type="ECO:0000256" key="4">
    <source>
        <dbReference type="ARBA" id="ARBA00023136"/>
    </source>
</evidence>
<organism evidence="7 8">
    <name type="scientific">Pyrocoelia pectoralis</name>
    <dbReference type="NCBI Taxonomy" id="417401"/>
    <lineage>
        <taxon>Eukaryota</taxon>
        <taxon>Metazoa</taxon>
        <taxon>Ecdysozoa</taxon>
        <taxon>Arthropoda</taxon>
        <taxon>Hexapoda</taxon>
        <taxon>Insecta</taxon>
        <taxon>Pterygota</taxon>
        <taxon>Neoptera</taxon>
        <taxon>Endopterygota</taxon>
        <taxon>Coleoptera</taxon>
        <taxon>Polyphaga</taxon>
        <taxon>Elateriformia</taxon>
        <taxon>Elateroidea</taxon>
        <taxon>Lampyridae</taxon>
        <taxon>Lampyrinae</taxon>
        <taxon>Pyrocoelia</taxon>
    </lineage>
</organism>
<feature type="transmembrane region" description="Helical" evidence="5">
    <location>
        <begin position="236"/>
        <end position="262"/>
    </location>
</feature>
<protein>
    <recommendedName>
        <fullName evidence="6">G-protein coupled receptors family 1 profile domain-containing protein</fullName>
    </recommendedName>
</protein>
<name>A0AAN7ZNB1_9COLE</name>
<dbReference type="Proteomes" id="UP001329430">
    <property type="component" value="Chromosome 2"/>
</dbReference>
<dbReference type="InterPro" id="IPR017452">
    <property type="entry name" value="GPCR_Rhodpsn_7TM"/>
</dbReference>
<reference evidence="7 8" key="1">
    <citation type="journal article" date="2024" name="Insects">
        <title>An Improved Chromosome-Level Genome Assembly of the Firefly Pyrocoelia pectoralis.</title>
        <authorList>
            <person name="Fu X."/>
            <person name="Meyer-Rochow V.B."/>
            <person name="Ballantyne L."/>
            <person name="Zhu X."/>
        </authorList>
    </citation>
    <scope>NUCLEOTIDE SEQUENCE [LARGE SCALE GENOMIC DNA]</scope>
    <source>
        <strain evidence="7">XCY_ONT2</strain>
    </source>
</reference>
<proteinExistence type="predicted"/>
<feature type="transmembrane region" description="Helical" evidence="5">
    <location>
        <begin position="193"/>
        <end position="215"/>
    </location>
</feature>
<dbReference type="EMBL" id="JAVRBK010000002">
    <property type="protein sequence ID" value="KAK5648802.1"/>
    <property type="molecule type" value="Genomic_DNA"/>
</dbReference>
<feature type="transmembrane region" description="Helical" evidence="5">
    <location>
        <begin position="59"/>
        <end position="80"/>
    </location>
</feature>
<accession>A0AAN7ZNB1</accession>
<dbReference type="PROSITE" id="PS50262">
    <property type="entry name" value="G_PROTEIN_RECEP_F1_2"/>
    <property type="match status" value="1"/>
</dbReference>